<keyword evidence="2" id="KW-1185">Reference proteome</keyword>
<dbReference type="AlphaFoldDB" id="A0A5P8WIZ6"/>
<dbReference type="RefSeq" id="WP_194199092.1">
    <property type="nucleotide sequence ID" value="NZ_CP045231.1"/>
</dbReference>
<dbReference type="Proteomes" id="UP000326678">
    <property type="component" value="Chromosome pGXM04"/>
</dbReference>
<protein>
    <recommendedName>
        <fullName evidence="3">Transposase</fullName>
    </recommendedName>
</protein>
<proteinExistence type="predicted"/>
<organism evidence="1 2">
    <name type="scientific">Nostoc sphaeroides CCNUC1</name>
    <dbReference type="NCBI Taxonomy" id="2653204"/>
    <lineage>
        <taxon>Bacteria</taxon>
        <taxon>Bacillati</taxon>
        <taxon>Cyanobacteriota</taxon>
        <taxon>Cyanophyceae</taxon>
        <taxon>Nostocales</taxon>
        <taxon>Nostocaceae</taxon>
        <taxon>Nostoc</taxon>
    </lineage>
</organism>
<dbReference type="KEGG" id="nsh:GXM_10062"/>
<evidence type="ECO:0000313" key="1">
    <source>
        <dbReference type="EMBL" id="QFS52798.1"/>
    </source>
</evidence>
<evidence type="ECO:0000313" key="2">
    <source>
        <dbReference type="Proteomes" id="UP000326678"/>
    </source>
</evidence>
<name>A0A5P8WIZ6_9NOSO</name>
<evidence type="ECO:0008006" key="3">
    <source>
        <dbReference type="Google" id="ProtNLM"/>
    </source>
</evidence>
<gene>
    <name evidence="1" type="ORF">GXM_10062</name>
</gene>
<reference evidence="1 2" key="1">
    <citation type="submission" date="2019-10" db="EMBL/GenBank/DDBJ databases">
        <title>Genomic and transcriptomic insights into the perfect genentic adaptation of a filamentous nitrogen-fixing cyanobacterium to rice fields.</title>
        <authorList>
            <person name="Chen Z."/>
        </authorList>
    </citation>
    <scope>NUCLEOTIDE SEQUENCE [LARGE SCALE GENOMIC DNA]</scope>
    <source>
        <strain evidence="1">CCNUC1</strain>
    </source>
</reference>
<sequence>MEKLNKGQVTWTELRKQYGSHVASAIAKIRKLNANLIPRCSKVDAQDRADLLRIDQKRKHALTEVAANYIKIYKQNCGGMKTKSAA</sequence>
<accession>A0A5P8WIZ6</accession>
<dbReference type="EMBL" id="CP045231">
    <property type="protein sequence ID" value="QFS52798.1"/>
    <property type="molecule type" value="Genomic_DNA"/>
</dbReference>